<dbReference type="GO" id="GO:0000287">
    <property type="term" value="F:magnesium ion binding"/>
    <property type="evidence" value="ECO:0007669"/>
    <property type="project" value="UniProtKB-UniRule"/>
</dbReference>
<comment type="subunit">
    <text evidence="7">Monomer.</text>
</comment>
<sequence length="175" mass="20318">MQDKRHLVLIGFMGTGKSLIGRLLGERSHLMVTDTDHEVEREAGMTIPEIFQQEGEKGFRLREQRVLEQLLKRPPQIITTGGGIVLNHENVRLLKEKGWVVALDASEEELIRRLSWDRSRPLLTGNVTEKVQRLKKERQGFYDFAHFKQDTTHSSPQKTAERIWQEWKALSPPQK</sequence>
<keyword evidence="9" id="KW-1185">Reference proteome</keyword>
<evidence type="ECO:0000256" key="1">
    <source>
        <dbReference type="ARBA" id="ARBA00022605"/>
    </source>
</evidence>
<dbReference type="CDD" id="cd00464">
    <property type="entry name" value="SK"/>
    <property type="match status" value="1"/>
</dbReference>
<comment type="cofactor">
    <cofactor evidence="7">
        <name>Mg(2+)</name>
        <dbReference type="ChEBI" id="CHEBI:18420"/>
    </cofactor>
    <text evidence="7">Binds 1 Mg(2+) ion per subunit.</text>
</comment>
<keyword evidence="7" id="KW-0460">Magnesium</keyword>
<dbReference type="InterPro" id="IPR027417">
    <property type="entry name" value="P-loop_NTPase"/>
</dbReference>
<comment type="function">
    <text evidence="7">Catalyzes the specific phosphorylation of the 3-hydroxyl group of shikimic acid using ATP as a cosubstrate.</text>
</comment>
<dbReference type="GO" id="GO:0005524">
    <property type="term" value="F:ATP binding"/>
    <property type="evidence" value="ECO:0007669"/>
    <property type="project" value="UniProtKB-UniRule"/>
</dbReference>
<evidence type="ECO:0000256" key="5">
    <source>
        <dbReference type="ARBA" id="ARBA00022840"/>
    </source>
</evidence>
<feature type="binding site" evidence="7">
    <location>
        <position position="138"/>
    </location>
    <ligand>
        <name>substrate</name>
    </ligand>
</feature>
<dbReference type="GO" id="GO:0005829">
    <property type="term" value="C:cytosol"/>
    <property type="evidence" value="ECO:0007669"/>
    <property type="project" value="TreeGrafter"/>
</dbReference>
<dbReference type="UniPathway" id="UPA00053">
    <property type="reaction ID" value="UER00088"/>
</dbReference>
<evidence type="ECO:0000256" key="7">
    <source>
        <dbReference type="HAMAP-Rule" id="MF_00109"/>
    </source>
</evidence>
<feature type="binding site" evidence="7">
    <location>
        <position position="60"/>
    </location>
    <ligand>
        <name>substrate</name>
    </ligand>
</feature>
<dbReference type="GO" id="GO:0009073">
    <property type="term" value="P:aromatic amino acid family biosynthetic process"/>
    <property type="evidence" value="ECO:0007669"/>
    <property type="project" value="UniProtKB-KW"/>
</dbReference>
<keyword evidence="3 7" id="KW-0547">Nucleotide-binding</keyword>
<feature type="binding site" evidence="7">
    <location>
        <position position="36"/>
    </location>
    <ligand>
        <name>substrate</name>
    </ligand>
</feature>
<comment type="catalytic activity">
    <reaction evidence="7">
        <text>shikimate + ATP = 3-phosphoshikimate + ADP + H(+)</text>
        <dbReference type="Rhea" id="RHEA:13121"/>
        <dbReference type="ChEBI" id="CHEBI:15378"/>
        <dbReference type="ChEBI" id="CHEBI:30616"/>
        <dbReference type="ChEBI" id="CHEBI:36208"/>
        <dbReference type="ChEBI" id="CHEBI:145989"/>
        <dbReference type="ChEBI" id="CHEBI:456216"/>
        <dbReference type="EC" id="2.7.1.71"/>
    </reaction>
</comment>
<protein>
    <recommendedName>
        <fullName evidence="7">Shikimate kinase</fullName>
        <shortName evidence="7">SK</shortName>
        <ecNumber evidence="7">2.7.1.71</ecNumber>
    </recommendedName>
</protein>
<dbReference type="GO" id="GO:0009423">
    <property type="term" value="P:chorismate biosynthetic process"/>
    <property type="evidence" value="ECO:0007669"/>
    <property type="project" value="UniProtKB-UniRule"/>
</dbReference>
<comment type="subcellular location">
    <subcellularLocation>
        <location evidence="7">Cytoplasm</location>
    </subcellularLocation>
</comment>
<dbReference type="HAMAP" id="MF_00109">
    <property type="entry name" value="Shikimate_kinase"/>
    <property type="match status" value="1"/>
</dbReference>
<dbReference type="EMBL" id="FNNQ01000001">
    <property type="protein sequence ID" value="SDW08828.1"/>
    <property type="molecule type" value="Genomic_DNA"/>
</dbReference>
<comment type="caution">
    <text evidence="7">Lacks conserved residue(s) required for the propagation of feature annotation.</text>
</comment>
<dbReference type="PRINTS" id="PR01100">
    <property type="entry name" value="SHIKIMTKNASE"/>
</dbReference>
<dbReference type="PANTHER" id="PTHR21087:SF16">
    <property type="entry name" value="SHIKIMATE KINASE 1, CHLOROPLASTIC"/>
    <property type="match status" value="1"/>
</dbReference>
<name>A0A1H2QPJ6_9BACL</name>
<dbReference type="RefSeq" id="WP_245726204.1">
    <property type="nucleotide sequence ID" value="NZ_FNNQ01000001.1"/>
</dbReference>
<feature type="binding site" evidence="7">
    <location>
        <position position="82"/>
    </location>
    <ligand>
        <name>substrate</name>
    </ligand>
</feature>
<accession>A0A1H2QPJ6</accession>
<keyword evidence="1 7" id="KW-0028">Amino-acid biosynthesis</keyword>
<evidence type="ECO:0000313" key="9">
    <source>
        <dbReference type="Proteomes" id="UP000198534"/>
    </source>
</evidence>
<dbReference type="STRING" id="1048340.SAMN05444487_101270"/>
<dbReference type="Pfam" id="PF01202">
    <property type="entry name" value="SKI"/>
    <property type="match status" value="1"/>
</dbReference>
<dbReference type="AlphaFoldDB" id="A0A1H2QPJ6"/>
<feature type="binding site" evidence="7">
    <location>
        <position position="120"/>
    </location>
    <ligand>
        <name>ATP</name>
        <dbReference type="ChEBI" id="CHEBI:30616"/>
    </ligand>
</feature>
<dbReference type="Gene3D" id="3.40.50.300">
    <property type="entry name" value="P-loop containing nucleotide triphosphate hydrolases"/>
    <property type="match status" value="1"/>
</dbReference>
<evidence type="ECO:0000313" key="8">
    <source>
        <dbReference type="EMBL" id="SDW08828.1"/>
    </source>
</evidence>
<keyword evidence="4 7" id="KW-0418">Kinase</keyword>
<dbReference type="Proteomes" id="UP000198534">
    <property type="component" value="Unassembled WGS sequence"/>
</dbReference>
<dbReference type="SUPFAM" id="SSF52540">
    <property type="entry name" value="P-loop containing nucleoside triphosphate hydrolases"/>
    <property type="match status" value="1"/>
</dbReference>
<evidence type="ECO:0000256" key="3">
    <source>
        <dbReference type="ARBA" id="ARBA00022741"/>
    </source>
</evidence>
<proteinExistence type="inferred from homology"/>
<evidence type="ECO:0000256" key="4">
    <source>
        <dbReference type="ARBA" id="ARBA00022777"/>
    </source>
</evidence>
<comment type="pathway">
    <text evidence="7">Metabolic intermediate biosynthesis; chorismate biosynthesis; chorismate from D-erythrose 4-phosphate and phosphoenolpyruvate: step 5/7.</text>
</comment>
<dbReference type="InterPro" id="IPR031322">
    <property type="entry name" value="Shikimate/glucono_kinase"/>
</dbReference>
<keyword evidence="7" id="KW-0963">Cytoplasm</keyword>
<reference evidence="8 9" key="1">
    <citation type="submission" date="2016-10" db="EMBL/GenBank/DDBJ databases">
        <authorList>
            <person name="de Groot N.N."/>
        </authorList>
    </citation>
    <scope>NUCLEOTIDE SEQUENCE [LARGE SCALE GENOMIC DNA]</scope>
    <source>
        <strain evidence="8 9">DSM 45610</strain>
    </source>
</reference>
<gene>
    <name evidence="7" type="primary">aroK</name>
    <name evidence="8" type="ORF">SAMN05444487_101270</name>
</gene>
<keyword evidence="6 7" id="KW-0057">Aromatic amino acid biosynthesis</keyword>
<evidence type="ECO:0000256" key="6">
    <source>
        <dbReference type="ARBA" id="ARBA00023141"/>
    </source>
</evidence>
<organism evidence="8 9">
    <name type="scientific">Marininema mesophilum</name>
    <dbReference type="NCBI Taxonomy" id="1048340"/>
    <lineage>
        <taxon>Bacteria</taxon>
        <taxon>Bacillati</taxon>
        <taxon>Bacillota</taxon>
        <taxon>Bacilli</taxon>
        <taxon>Bacillales</taxon>
        <taxon>Thermoactinomycetaceae</taxon>
        <taxon>Marininema</taxon>
    </lineage>
</organism>
<dbReference type="EC" id="2.7.1.71" evidence="7"/>
<comment type="similarity">
    <text evidence="7">Belongs to the shikimate kinase family.</text>
</comment>
<dbReference type="PANTHER" id="PTHR21087">
    <property type="entry name" value="SHIKIMATE KINASE"/>
    <property type="match status" value="1"/>
</dbReference>
<feature type="binding site" evidence="7">
    <location>
        <begin position="14"/>
        <end position="19"/>
    </location>
    <ligand>
        <name>ATP</name>
        <dbReference type="ChEBI" id="CHEBI:30616"/>
    </ligand>
</feature>
<feature type="binding site" evidence="7">
    <location>
        <position position="18"/>
    </location>
    <ligand>
        <name>Mg(2+)</name>
        <dbReference type="ChEBI" id="CHEBI:18420"/>
    </ligand>
</feature>
<dbReference type="GO" id="GO:0008652">
    <property type="term" value="P:amino acid biosynthetic process"/>
    <property type="evidence" value="ECO:0007669"/>
    <property type="project" value="UniProtKB-KW"/>
</dbReference>
<evidence type="ECO:0000256" key="2">
    <source>
        <dbReference type="ARBA" id="ARBA00022679"/>
    </source>
</evidence>
<keyword evidence="7" id="KW-0479">Metal-binding</keyword>
<dbReference type="InterPro" id="IPR000623">
    <property type="entry name" value="Shikimate_kinase/TSH1"/>
</dbReference>
<dbReference type="GO" id="GO:0004765">
    <property type="term" value="F:shikimate kinase activity"/>
    <property type="evidence" value="ECO:0007669"/>
    <property type="project" value="UniProtKB-UniRule"/>
</dbReference>
<keyword evidence="2 7" id="KW-0808">Transferase</keyword>
<keyword evidence="5 7" id="KW-0067">ATP-binding</keyword>